<feature type="compositionally biased region" description="Low complexity" evidence="1">
    <location>
        <begin position="29"/>
        <end position="39"/>
    </location>
</feature>
<feature type="region of interest" description="Disordered" evidence="1">
    <location>
        <begin position="23"/>
        <end position="47"/>
    </location>
</feature>
<feature type="region of interest" description="Disordered" evidence="1">
    <location>
        <begin position="194"/>
        <end position="213"/>
    </location>
</feature>
<evidence type="ECO:0000256" key="1">
    <source>
        <dbReference type="SAM" id="MobiDB-lite"/>
    </source>
</evidence>
<evidence type="ECO:0000313" key="2">
    <source>
        <dbReference type="EMBL" id="VDN35498.1"/>
    </source>
</evidence>
<dbReference type="EMBL" id="UYRU01087179">
    <property type="protein sequence ID" value="VDN35498.1"/>
    <property type="molecule type" value="Genomic_DNA"/>
</dbReference>
<dbReference type="Proteomes" id="UP000281553">
    <property type="component" value="Unassembled WGS sequence"/>
</dbReference>
<feature type="compositionally biased region" description="Low complexity" evidence="1">
    <location>
        <begin position="198"/>
        <end position="213"/>
    </location>
</feature>
<gene>
    <name evidence="2" type="ORF">DILT_LOCUS16791</name>
</gene>
<sequence length="213" mass="22468">MVLQAQKEADGFQLTCSVNSCMEDKDDASGSSSSSADQACQRPPGTQISCRGLELDRLSPGDKQDHPVVLVREGEVVEAWSEILPDLQIIESSQSSLTVKIPKNVGRLAVNGAGGGGVDQSGWSNISASNECGDETNKSNGISTVAANDVPYELQGTTTDASPSRSHPPSRRPRSATPISLWWIYLPSSPSVFFDDGAAPPDHAAAAAPPRHR</sequence>
<proteinExistence type="predicted"/>
<reference evidence="2 3" key="1">
    <citation type="submission" date="2018-11" db="EMBL/GenBank/DDBJ databases">
        <authorList>
            <consortium name="Pathogen Informatics"/>
        </authorList>
    </citation>
    <scope>NUCLEOTIDE SEQUENCE [LARGE SCALE GENOMIC DNA]</scope>
</reference>
<evidence type="ECO:0000313" key="3">
    <source>
        <dbReference type="Proteomes" id="UP000281553"/>
    </source>
</evidence>
<feature type="non-terminal residue" evidence="2">
    <location>
        <position position="213"/>
    </location>
</feature>
<organism evidence="2 3">
    <name type="scientific">Dibothriocephalus latus</name>
    <name type="common">Fish tapeworm</name>
    <name type="synonym">Diphyllobothrium latum</name>
    <dbReference type="NCBI Taxonomy" id="60516"/>
    <lineage>
        <taxon>Eukaryota</taxon>
        <taxon>Metazoa</taxon>
        <taxon>Spiralia</taxon>
        <taxon>Lophotrochozoa</taxon>
        <taxon>Platyhelminthes</taxon>
        <taxon>Cestoda</taxon>
        <taxon>Eucestoda</taxon>
        <taxon>Diphyllobothriidea</taxon>
        <taxon>Diphyllobothriidae</taxon>
        <taxon>Dibothriocephalus</taxon>
    </lineage>
</organism>
<dbReference type="AlphaFoldDB" id="A0A3P7NIT8"/>
<protein>
    <submittedName>
        <fullName evidence="2">Uncharacterized protein</fullName>
    </submittedName>
</protein>
<name>A0A3P7NIT8_DIBLA</name>
<keyword evidence="3" id="KW-1185">Reference proteome</keyword>
<feature type="region of interest" description="Disordered" evidence="1">
    <location>
        <begin position="154"/>
        <end position="175"/>
    </location>
</feature>
<accession>A0A3P7NIT8</accession>